<dbReference type="EMBL" id="JACHIP010000050">
    <property type="protein sequence ID" value="MBB5061526.1"/>
    <property type="molecule type" value="Genomic_DNA"/>
</dbReference>
<protein>
    <submittedName>
        <fullName evidence="2">Uncharacterized protein</fullName>
    </submittedName>
</protein>
<accession>A0A7W7ZLS2</accession>
<evidence type="ECO:0000313" key="3">
    <source>
        <dbReference type="Proteomes" id="UP000540989"/>
    </source>
</evidence>
<dbReference type="RefSeq" id="WP_184224438.1">
    <property type="nucleotide sequence ID" value="NZ_JACHIP010000050.1"/>
</dbReference>
<dbReference type="Proteomes" id="UP000540989">
    <property type="component" value="Unassembled WGS sequence"/>
</dbReference>
<feature type="chain" id="PRO_5031445238" evidence="1">
    <location>
        <begin position="21"/>
        <end position="147"/>
    </location>
</feature>
<gene>
    <name evidence="2" type="ORF">HDF16_006262</name>
</gene>
<keyword evidence="1" id="KW-0732">Signal</keyword>
<name>A0A7W7ZLS2_9BACT</name>
<keyword evidence="3" id="KW-1185">Reference proteome</keyword>
<evidence type="ECO:0000313" key="2">
    <source>
        <dbReference type="EMBL" id="MBB5061526.1"/>
    </source>
</evidence>
<proteinExistence type="predicted"/>
<sequence>MVRNLMFSLASLVLAVSVTIAQKPNTVIRIELLNGLNGEPLKLTEVGLEVFPGYREIAVQTDQNGVAAISISRDSTIFTHNTKLYVACADEPGGLVHNDFKVSEILSTGIVQPVAKPNRCSKTAGTTVPGELVLFVRPWELGEDNPL</sequence>
<dbReference type="AlphaFoldDB" id="A0A7W7ZLS2"/>
<organism evidence="2 3">
    <name type="scientific">Granulicella aggregans</name>
    <dbReference type="NCBI Taxonomy" id="474949"/>
    <lineage>
        <taxon>Bacteria</taxon>
        <taxon>Pseudomonadati</taxon>
        <taxon>Acidobacteriota</taxon>
        <taxon>Terriglobia</taxon>
        <taxon>Terriglobales</taxon>
        <taxon>Acidobacteriaceae</taxon>
        <taxon>Granulicella</taxon>
    </lineage>
</organism>
<feature type="signal peptide" evidence="1">
    <location>
        <begin position="1"/>
        <end position="20"/>
    </location>
</feature>
<comment type="caution">
    <text evidence="2">The sequence shown here is derived from an EMBL/GenBank/DDBJ whole genome shotgun (WGS) entry which is preliminary data.</text>
</comment>
<reference evidence="2 3" key="1">
    <citation type="submission" date="2020-08" db="EMBL/GenBank/DDBJ databases">
        <title>Genomic Encyclopedia of Type Strains, Phase IV (KMG-V): Genome sequencing to study the core and pangenomes of soil and plant-associated prokaryotes.</title>
        <authorList>
            <person name="Whitman W."/>
        </authorList>
    </citation>
    <scope>NUCLEOTIDE SEQUENCE [LARGE SCALE GENOMIC DNA]</scope>
    <source>
        <strain evidence="2 3">M8UP14</strain>
    </source>
</reference>
<evidence type="ECO:0000256" key="1">
    <source>
        <dbReference type="SAM" id="SignalP"/>
    </source>
</evidence>